<dbReference type="Pfam" id="PF00117">
    <property type="entry name" value="GATase"/>
    <property type="match status" value="1"/>
</dbReference>
<dbReference type="InterPro" id="IPR029062">
    <property type="entry name" value="Class_I_gatase-like"/>
</dbReference>
<dbReference type="Gene3D" id="3.40.50.880">
    <property type="match status" value="1"/>
</dbReference>
<dbReference type="InterPro" id="IPR044992">
    <property type="entry name" value="ChyE-like"/>
</dbReference>
<dbReference type="RefSeq" id="WP_069413538.1">
    <property type="nucleotide sequence ID" value="NZ_JACKUL010000014.1"/>
</dbReference>
<dbReference type="EMBL" id="MIHA01000006">
    <property type="protein sequence ID" value="ODQ90475.1"/>
    <property type="molecule type" value="Genomic_DNA"/>
</dbReference>
<dbReference type="NCBIfam" id="NF005743">
    <property type="entry name" value="PRK07567.1"/>
    <property type="match status" value="1"/>
</dbReference>
<comment type="caution">
    <text evidence="2">The sequence shown here is derived from an EMBL/GenBank/DDBJ whole genome shotgun (WGS) entry which is preliminary data.</text>
</comment>
<evidence type="ECO:0000313" key="3">
    <source>
        <dbReference type="Proteomes" id="UP000094053"/>
    </source>
</evidence>
<dbReference type="PROSITE" id="PS51273">
    <property type="entry name" value="GATASE_TYPE_1"/>
    <property type="match status" value="1"/>
</dbReference>
<reference evidence="3" key="1">
    <citation type="submission" date="2016-09" db="EMBL/GenBank/DDBJ databases">
        <authorList>
            <person name="Greninger A.L."/>
            <person name="Jerome K.R."/>
            <person name="Mcnair B."/>
            <person name="Wallis C."/>
            <person name="Fang F."/>
        </authorList>
    </citation>
    <scope>NUCLEOTIDE SEQUENCE [LARGE SCALE GENOMIC DNA]</scope>
    <source>
        <strain evidence="3">M6</strain>
    </source>
</reference>
<dbReference type="CDD" id="cd01741">
    <property type="entry name" value="GATase1_1"/>
    <property type="match status" value="1"/>
</dbReference>
<dbReference type="InterPro" id="IPR017926">
    <property type="entry name" value="GATASE"/>
</dbReference>
<gene>
    <name evidence="2" type="ORF">BHQ18_10565</name>
</gene>
<feature type="domain" description="Glutamine amidotransferase" evidence="1">
    <location>
        <begin position="63"/>
        <end position="208"/>
    </location>
</feature>
<organism evidence="2 3">
    <name type="scientific">Mycolicibacterium flavescens</name>
    <name type="common">Mycobacterium flavescens</name>
    <dbReference type="NCBI Taxonomy" id="1776"/>
    <lineage>
        <taxon>Bacteria</taxon>
        <taxon>Bacillati</taxon>
        <taxon>Actinomycetota</taxon>
        <taxon>Actinomycetes</taxon>
        <taxon>Mycobacteriales</taxon>
        <taxon>Mycobacteriaceae</taxon>
        <taxon>Mycolicibacterium</taxon>
    </lineage>
</organism>
<dbReference type="PANTHER" id="PTHR42695:SF5">
    <property type="entry name" value="GLUTAMINE AMIDOTRANSFERASE YLR126C-RELATED"/>
    <property type="match status" value="1"/>
</dbReference>
<dbReference type="Proteomes" id="UP000094053">
    <property type="component" value="Unassembled WGS sequence"/>
</dbReference>
<evidence type="ECO:0000259" key="1">
    <source>
        <dbReference type="Pfam" id="PF00117"/>
    </source>
</evidence>
<dbReference type="STRING" id="1776.BHQ18_10565"/>
<dbReference type="SUPFAM" id="SSF52317">
    <property type="entry name" value="Class I glutamine amidotransferase-like"/>
    <property type="match status" value="1"/>
</dbReference>
<keyword evidence="2" id="KW-0315">Glutamine amidotransferase</keyword>
<evidence type="ECO:0000313" key="2">
    <source>
        <dbReference type="EMBL" id="ODQ90475.1"/>
    </source>
</evidence>
<dbReference type="GO" id="GO:0005829">
    <property type="term" value="C:cytosol"/>
    <property type="evidence" value="ECO:0007669"/>
    <property type="project" value="TreeGrafter"/>
</dbReference>
<protein>
    <submittedName>
        <fullName evidence="2">Glutamine amidotransferase</fullName>
    </submittedName>
</protein>
<sequence length="260" mass="28333">MRHPAGSSGSRGVARSAPFLLLSIRGEDEAADDEYRAMMRFAGVDTAGMHRIRLTHEPLGRIDLADYSGVILGGGPYNVSDLADAKSQTQRRAEAELLDLLARIVDEDFPFLGCCYGVGTLGSVIGARIDRTYPEPVGGVSVTVTAEGRDDDLFADVPDVFDAYGGHKEGASSLPAEAVRLASSPDCPVQAFRVGRNVYATQFHPELDLDGLITRINVYKNHGYFPPESAESLKTAARQWDVRYPPKILKRFADKYARRG</sequence>
<name>A0A1E3RKS0_MYCFV</name>
<dbReference type="OrthoDB" id="5196541at2"/>
<keyword evidence="2" id="KW-0808">Transferase</keyword>
<dbReference type="PANTHER" id="PTHR42695">
    <property type="entry name" value="GLUTAMINE AMIDOTRANSFERASE YLR126C-RELATED"/>
    <property type="match status" value="1"/>
</dbReference>
<keyword evidence="3" id="KW-1185">Reference proteome</keyword>
<dbReference type="AlphaFoldDB" id="A0A1E3RKS0"/>
<dbReference type="GO" id="GO:0016740">
    <property type="term" value="F:transferase activity"/>
    <property type="evidence" value="ECO:0007669"/>
    <property type="project" value="UniProtKB-KW"/>
</dbReference>
<proteinExistence type="predicted"/>
<accession>A0A1E3RKS0</accession>